<dbReference type="EMBL" id="CP009621">
    <property type="protein sequence ID" value="AKD03131.1"/>
    <property type="molecule type" value="Genomic_DNA"/>
</dbReference>
<evidence type="ECO:0000256" key="5">
    <source>
        <dbReference type="ARBA" id="ARBA00022679"/>
    </source>
</evidence>
<keyword evidence="7 11" id="KW-0547">Nucleotide-binding</keyword>
<dbReference type="PANTHER" id="PTHR39321">
    <property type="entry name" value="NICOTINATE-NUCLEOTIDE ADENYLYLTRANSFERASE-RELATED"/>
    <property type="match status" value="1"/>
</dbReference>
<dbReference type="AlphaFoldDB" id="A0A0E3UWY8"/>
<evidence type="ECO:0000256" key="10">
    <source>
        <dbReference type="ARBA" id="ARBA00048721"/>
    </source>
</evidence>
<evidence type="ECO:0000256" key="6">
    <source>
        <dbReference type="ARBA" id="ARBA00022695"/>
    </source>
</evidence>
<evidence type="ECO:0000256" key="1">
    <source>
        <dbReference type="ARBA" id="ARBA00002324"/>
    </source>
</evidence>
<comment type="function">
    <text evidence="1 11">Catalyzes the reversible adenylation of nicotinate mononucleotide (NaMN) to nicotinic acid adenine dinucleotide (NaAD).</text>
</comment>
<dbReference type="STRING" id="400092.PKOR_08355"/>
<comment type="pathway">
    <text evidence="2 11">Cofactor biosynthesis; NAD(+) biosynthesis; deamido-NAD(+) from nicotinate D-ribonucleotide: step 1/1.</text>
</comment>
<organism evidence="13 14">
    <name type="scientific">Pontibacter korlensis</name>
    <dbReference type="NCBI Taxonomy" id="400092"/>
    <lineage>
        <taxon>Bacteria</taxon>
        <taxon>Pseudomonadati</taxon>
        <taxon>Bacteroidota</taxon>
        <taxon>Cytophagia</taxon>
        <taxon>Cytophagales</taxon>
        <taxon>Hymenobacteraceae</taxon>
        <taxon>Pontibacter</taxon>
    </lineage>
</organism>
<dbReference type="GO" id="GO:0009435">
    <property type="term" value="P:NAD+ biosynthetic process"/>
    <property type="evidence" value="ECO:0007669"/>
    <property type="project" value="UniProtKB-UniRule"/>
</dbReference>
<dbReference type="KEGG" id="pko:PKOR_08355"/>
<accession>A0A0E3UWY8</accession>
<dbReference type="InterPro" id="IPR014729">
    <property type="entry name" value="Rossmann-like_a/b/a_fold"/>
</dbReference>
<evidence type="ECO:0000256" key="11">
    <source>
        <dbReference type="HAMAP-Rule" id="MF_00244"/>
    </source>
</evidence>
<evidence type="ECO:0000256" key="7">
    <source>
        <dbReference type="ARBA" id="ARBA00022741"/>
    </source>
</evidence>
<protein>
    <recommendedName>
        <fullName evidence="11">Probable nicotinate-nucleotide adenylyltransferase</fullName>
        <ecNumber evidence="11">2.7.7.18</ecNumber>
    </recommendedName>
    <alternativeName>
        <fullName evidence="11">Deamido-NAD(+) diphosphorylase</fullName>
    </alternativeName>
    <alternativeName>
        <fullName evidence="11">Deamido-NAD(+) pyrophosphorylase</fullName>
    </alternativeName>
    <alternativeName>
        <fullName evidence="11">Nicotinate mononucleotide adenylyltransferase</fullName>
        <shortName evidence="11">NaMN adenylyltransferase</shortName>
    </alternativeName>
</protein>
<keyword evidence="4 11" id="KW-0662">Pyridine nucleotide biosynthesis</keyword>
<comment type="similarity">
    <text evidence="3 11">Belongs to the NadD family.</text>
</comment>
<evidence type="ECO:0000259" key="12">
    <source>
        <dbReference type="Pfam" id="PF01467"/>
    </source>
</evidence>
<dbReference type="InterPro" id="IPR004821">
    <property type="entry name" value="Cyt_trans-like"/>
</dbReference>
<dbReference type="OrthoDB" id="5295945at2"/>
<sequence length="190" mass="21838">MKVGLLFGSFNPIHVGHLILANFMATNTDLDTVWLVVSPQNPFKPSNTLLHEFDRLHMVSLAIADNPNLGVSNIEFSMPKPSYTIDTLTYLQEKYPSYEFVLIMGEDNLPLFPKWKNYESILEYHQVYVYPRSGSVTTELPDMPSVTFVKAPILDISATFIRQCIRDEKSIKYLVPDEVAEYIKVRKLYQ</sequence>
<name>A0A0E3UWY8_9BACT</name>
<keyword evidence="8 11" id="KW-0067">ATP-binding</keyword>
<dbReference type="NCBIfam" id="TIGR00125">
    <property type="entry name" value="cyt_tran_rel"/>
    <property type="match status" value="1"/>
</dbReference>
<evidence type="ECO:0000256" key="3">
    <source>
        <dbReference type="ARBA" id="ARBA00009014"/>
    </source>
</evidence>
<evidence type="ECO:0000256" key="4">
    <source>
        <dbReference type="ARBA" id="ARBA00022642"/>
    </source>
</evidence>
<dbReference type="HAMAP" id="MF_00244">
    <property type="entry name" value="NaMN_adenylyltr"/>
    <property type="match status" value="1"/>
</dbReference>
<dbReference type="RefSeq" id="WP_046310154.1">
    <property type="nucleotide sequence ID" value="NZ_CBCSCY010000004.1"/>
</dbReference>
<dbReference type="PANTHER" id="PTHR39321:SF3">
    <property type="entry name" value="PHOSPHOPANTETHEINE ADENYLYLTRANSFERASE"/>
    <property type="match status" value="1"/>
</dbReference>
<dbReference type="Gene3D" id="3.40.50.620">
    <property type="entry name" value="HUPs"/>
    <property type="match status" value="1"/>
</dbReference>
<keyword evidence="9 11" id="KW-0520">NAD</keyword>
<comment type="catalytic activity">
    <reaction evidence="10 11">
        <text>nicotinate beta-D-ribonucleotide + ATP + H(+) = deamido-NAD(+) + diphosphate</text>
        <dbReference type="Rhea" id="RHEA:22860"/>
        <dbReference type="ChEBI" id="CHEBI:15378"/>
        <dbReference type="ChEBI" id="CHEBI:30616"/>
        <dbReference type="ChEBI" id="CHEBI:33019"/>
        <dbReference type="ChEBI" id="CHEBI:57502"/>
        <dbReference type="ChEBI" id="CHEBI:58437"/>
        <dbReference type="EC" id="2.7.7.18"/>
    </reaction>
</comment>
<proteinExistence type="inferred from homology"/>
<dbReference type="CDD" id="cd02165">
    <property type="entry name" value="NMNAT"/>
    <property type="match status" value="1"/>
</dbReference>
<dbReference type="EC" id="2.7.7.18" evidence="11"/>
<evidence type="ECO:0000313" key="14">
    <source>
        <dbReference type="Proteomes" id="UP000033109"/>
    </source>
</evidence>
<keyword evidence="6 11" id="KW-0548">Nucleotidyltransferase</keyword>
<feature type="domain" description="Cytidyltransferase-like" evidence="12">
    <location>
        <begin position="6"/>
        <end position="163"/>
    </location>
</feature>
<dbReference type="Proteomes" id="UP000033109">
    <property type="component" value="Chromosome"/>
</dbReference>
<dbReference type="SUPFAM" id="SSF52374">
    <property type="entry name" value="Nucleotidylyl transferase"/>
    <property type="match status" value="1"/>
</dbReference>
<dbReference type="InterPro" id="IPR005248">
    <property type="entry name" value="NadD/NMNAT"/>
</dbReference>
<dbReference type="HOGENOM" id="CLU_069765_3_3_10"/>
<dbReference type="GO" id="GO:0004515">
    <property type="term" value="F:nicotinate-nucleotide adenylyltransferase activity"/>
    <property type="evidence" value="ECO:0007669"/>
    <property type="project" value="UniProtKB-UniRule"/>
</dbReference>
<dbReference type="UniPathway" id="UPA00253">
    <property type="reaction ID" value="UER00332"/>
</dbReference>
<evidence type="ECO:0000313" key="13">
    <source>
        <dbReference type="EMBL" id="AKD03131.1"/>
    </source>
</evidence>
<dbReference type="NCBIfam" id="NF000840">
    <property type="entry name" value="PRK00071.1-3"/>
    <property type="match status" value="1"/>
</dbReference>
<evidence type="ECO:0000256" key="2">
    <source>
        <dbReference type="ARBA" id="ARBA00005019"/>
    </source>
</evidence>
<keyword evidence="14" id="KW-1185">Reference proteome</keyword>
<evidence type="ECO:0000256" key="8">
    <source>
        <dbReference type="ARBA" id="ARBA00022840"/>
    </source>
</evidence>
<evidence type="ECO:0000256" key="9">
    <source>
        <dbReference type="ARBA" id="ARBA00023027"/>
    </source>
</evidence>
<dbReference type="GO" id="GO:0005524">
    <property type="term" value="F:ATP binding"/>
    <property type="evidence" value="ECO:0007669"/>
    <property type="project" value="UniProtKB-KW"/>
</dbReference>
<dbReference type="NCBIfam" id="TIGR00482">
    <property type="entry name" value="nicotinate (nicotinamide) nucleotide adenylyltransferase"/>
    <property type="match status" value="1"/>
</dbReference>
<dbReference type="Pfam" id="PF01467">
    <property type="entry name" value="CTP_transf_like"/>
    <property type="match status" value="1"/>
</dbReference>
<keyword evidence="5 11" id="KW-0808">Transferase</keyword>
<dbReference type="PATRIC" id="fig|400092.3.peg.1845"/>
<gene>
    <name evidence="11" type="primary">nadD</name>
    <name evidence="13" type="ORF">PKOR_08355</name>
</gene>
<reference evidence="13 14" key="1">
    <citation type="journal article" date="2015" name="Sci. Rep.">
        <title>Unraveling adaptation of Pontibacter korlensis to radiation and infertility in desert through complete genome and comparative transcriptomic analysis.</title>
        <authorList>
            <person name="Dai J."/>
            <person name="Dai W."/>
            <person name="Qiu C."/>
            <person name="Yang Z."/>
            <person name="Zhang Y."/>
            <person name="Zhou M."/>
            <person name="Zhang L."/>
            <person name="Fang C."/>
            <person name="Gao Q."/>
            <person name="Yang Q."/>
            <person name="Li X."/>
            <person name="Wang Z."/>
            <person name="Wang Z."/>
            <person name="Jia Z."/>
            <person name="Chen X."/>
        </authorList>
    </citation>
    <scope>NUCLEOTIDE SEQUENCE [LARGE SCALE GENOMIC DNA]</scope>
    <source>
        <strain evidence="13 14">X14-1T</strain>
    </source>
</reference>